<evidence type="ECO:0000259" key="1">
    <source>
        <dbReference type="SMART" id="SM00782"/>
    </source>
</evidence>
<dbReference type="PANTHER" id="PTHR30305">
    <property type="entry name" value="PROTEIN YJDM-RELATED"/>
    <property type="match status" value="1"/>
</dbReference>
<gene>
    <name evidence="2" type="ORF">HH304_10230</name>
</gene>
<accession>A0A848IYR4</accession>
<comment type="caution">
    <text evidence="2">The sequence shown here is derived from an EMBL/GenBank/DDBJ whole genome shotgun (WGS) entry which is preliminary data.</text>
</comment>
<name>A0A848IYR4_9BACT</name>
<dbReference type="Gene3D" id="2.30.30.40">
    <property type="entry name" value="SH3 Domains"/>
    <property type="match status" value="1"/>
</dbReference>
<reference evidence="2 3" key="1">
    <citation type="submission" date="2020-04" db="EMBL/GenBank/DDBJ databases">
        <title>Flammeovirgaceae bacterium KN852 isolated from deep sea.</title>
        <authorList>
            <person name="Zhang D.-C."/>
        </authorList>
    </citation>
    <scope>NUCLEOTIDE SEQUENCE [LARGE SCALE GENOMIC DNA]</scope>
    <source>
        <strain evidence="2 3">KN852</strain>
    </source>
</reference>
<dbReference type="AlphaFoldDB" id="A0A848IYR4"/>
<dbReference type="EMBL" id="JABBNU010000006">
    <property type="protein sequence ID" value="NMM48776.1"/>
    <property type="molecule type" value="Genomic_DNA"/>
</dbReference>
<dbReference type="SMART" id="SM00782">
    <property type="entry name" value="PhnA_Zn_Ribbon"/>
    <property type="match status" value="1"/>
</dbReference>
<dbReference type="PANTHER" id="PTHR30305:SF3">
    <property type="entry name" value="PROTEIN YJDM"/>
    <property type="match status" value="1"/>
</dbReference>
<dbReference type="Proteomes" id="UP000559010">
    <property type="component" value="Unassembled WGS sequence"/>
</dbReference>
<dbReference type="SUPFAM" id="SSF82057">
    <property type="entry name" value="Prokaryotic SH3-related domain"/>
    <property type="match status" value="1"/>
</dbReference>
<keyword evidence="3" id="KW-1185">Reference proteome</keyword>
<dbReference type="InterPro" id="IPR013991">
    <property type="entry name" value="PhnaA_N_proteobac"/>
</dbReference>
<proteinExistence type="predicted"/>
<dbReference type="RefSeq" id="WP_169681058.1">
    <property type="nucleotide sequence ID" value="NZ_JABBNU010000006.1"/>
</dbReference>
<organism evidence="2 3">
    <name type="scientific">Marinigracilibium pacificum</name>
    <dbReference type="NCBI Taxonomy" id="2729599"/>
    <lineage>
        <taxon>Bacteria</taxon>
        <taxon>Pseudomonadati</taxon>
        <taxon>Bacteroidota</taxon>
        <taxon>Cytophagia</taxon>
        <taxon>Cytophagales</taxon>
        <taxon>Flammeovirgaceae</taxon>
        <taxon>Marinigracilibium</taxon>
    </lineage>
</organism>
<dbReference type="InterPro" id="IPR013988">
    <property type="entry name" value="YjdM_C"/>
</dbReference>
<evidence type="ECO:0000313" key="3">
    <source>
        <dbReference type="Proteomes" id="UP000559010"/>
    </source>
</evidence>
<dbReference type="Pfam" id="PF03831">
    <property type="entry name" value="YjdM"/>
    <property type="match status" value="1"/>
</dbReference>
<evidence type="ECO:0000313" key="2">
    <source>
        <dbReference type="EMBL" id="NMM48776.1"/>
    </source>
</evidence>
<protein>
    <submittedName>
        <fullName evidence="2">PhnA protein</fullName>
    </submittedName>
</protein>
<sequence>MEIKEELLVRSQNKCELCEASNPENIYTVPPATEGEVDSSIIICNTCLEHIEDPVSGNINHWRSIGNTMWSTVPAVQVMAWRTLNKLRDESWALDLLNILYLDEETKSWAEAGQSQGSEESVVHKDSNGVTLEAGDTVVLTKDLSVSGAGFTAKRGTAVRNISLVYDNAEQIEGKVNGQQIVILTKYVKKTK</sequence>
<feature type="domain" description="PhnA protein N-terminal proteobacterial" evidence="1">
    <location>
        <begin position="6"/>
        <end position="52"/>
    </location>
</feature>